<organism evidence="3 4">
    <name type="scientific">Persicimonas caeni</name>
    <dbReference type="NCBI Taxonomy" id="2292766"/>
    <lineage>
        <taxon>Bacteria</taxon>
        <taxon>Deltaproteobacteria</taxon>
        <taxon>Bradymonadales</taxon>
        <taxon>Bradymonadaceae</taxon>
        <taxon>Persicimonas</taxon>
    </lineage>
</organism>
<name>A0A4Y6PZ63_PERCE</name>
<dbReference type="Gene3D" id="3.90.50.10">
    <property type="entry name" value="Photosynthetic Reaction Center, subunit H, domain 2"/>
    <property type="match status" value="1"/>
</dbReference>
<dbReference type="InterPro" id="IPR014747">
    <property type="entry name" value="Bac_photo_RC_H_C"/>
</dbReference>
<reference evidence="3 4" key="1">
    <citation type="submission" date="2019-06" db="EMBL/GenBank/DDBJ databases">
        <title>Persicimonas caeni gen. nov., sp. nov., a predatory bacterium isolated from solar saltern.</title>
        <authorList>
            <person name="Wang S."/>
        </authorList>
    </citation>
    <scope>NUCLEOTIDE SEQUENCE [LARGE SCALE GENOMIC DNA]</scope>
    <source>
        <strain evidence="3 4">YN101</strain>
    </source>
</reference>
<proteinExistence type="predicted"/>
<dbReference type="GO" id="GO:0030077">
    <property type="term" value="C:plasma membrane light-harvesting complex"/>
    <property type="evidence" value="ECO:0007669"/>
    <property type="project" value="InterPro"/>
</dbReference>
<gene>
    <name evidence="3" type="ORF">FIV42_23135</name>
</gene>
<accession>A0A4Y6PZ63</accession>
<dbReference type="RefSeq" id="WP_141199984.1">
    <property type="nucleotide sequence ID" value="NZ_CP041186.1"/>
</dbReference>
<keyword evidence="4" id="KW-1185">Reference proteome</keyword>
<protein>
    <submittedName>
        <fullName evidence="3">PRC-barrel domain containing protein</fullName>
    </submittedName>
</protein>
<dbReference type="GO" id="GO:0019684">
    <property type="term" value="P:photosynthesis, light reaction"/>
    <property type="evidence" value="ECO:0007669"/>
    <property type="project" value="InterPro"/>
</dbReference>
<evidence type="ECO:0000256" key="1">
    <source>
        <dbReference type="SAM" id="MobiDB-lite"/>
    </source>
</evidence>
<feature type="domain" description="PRC-barrel" evidence="2">
    <location>
        <begin position="19"/>
        <end position="59"/>
    </location>
</feature>
<dbReference type="InterPro" id="IPR011033">
    <property type="entry name" value="PRC_barrel-like_sf"/>
</dbReference>
<evidence type="ECO:0000313" key="4">
    <source>
        <dbReference type="Proteomes" id="UP000315995"/>
    </source>
</evidence>
<sequence>MTIQRLSKLADWKLKHKHQDIRGQELCRRSGECLGTIIDMVVDTDTRIVTSVVLEDGRHYATEDIIDENGQIILEPHATKLAEPPARAPGAHRPSRPMDRP</sequence>
<dbReference type="OrthoDB" id="9994823at2"/>
<dbReference type="AlphaFoldDB" id="A0A4Y6PZ63"/>
<evidence type="ECO:0000259" key="2">
    <source>
        <dbReference type="Pfam" id="PF05239"/>
    </source>
</evidence>
<dbReference type="SUPFAM" id="SSF50346">
    <property type="entry name" value="PRC-barrel domain"/>
    <property type="match status" value="1"/>
</dbReference>
<feature type="region of interest" description="Disordered" evidence="1">
    <location>
        <begin position="80"/>
        <end position="101"/>
    </location>
</feature>
<evidence type="ECO:0000313" key="3">
    <source>
        <dbReference type="EMBL" id="QDG53530.1"/>
    </source>
</evidence>
<accession>A0A5B8YAU1</accession>
<dbReference type="Pfam" id="PF05239">
    <property type="entry name" value="PRC"/>
    <property type="match status" value="1"/>
</dbReference>
<dbReference type="Proteomes" id="UP000315995">
    <property type="component" value="Chromosome"/>
</dbReference>
<dbReference type="EMBL" id="CP041186">
    <property type="protein sequence ID" value="QDG53530.1"/>
    <property type="molecule type" value="Genomic_DNA"/>
</dbReference>
<dbReference type="InterPro" id="IPR027275">
    <property type="entry name" value="PRC-brl_dom"/>
</dbReference>